<name>A0A246JPL8_9SPHN</name>
<keyword evidence="1" id="KW-0732">Signal</keyword>
<evidence type="ECO:0000313" key="2">
    <source>
        <dbReference type="EMBL" id="OWQ94752.1"/>
    </source>
</evidence>
<keyword evidence="3" id="KW-1185">Reference proteome</keyword>
<organism evidence="2 3">
    <name type="scientific">Sphingopyxis bauzanensis</name>
    <dbReference type="NCBI Taxonomy" id="651663"/>
    <lineage>
        <taxon>Bacteria</taxon>
        <taxon>Pseudomonadati</taxon>
        <taxon>Pseudomonadota</taxon>
        <taxon>Alphaproteobacteria</taxon>
        <taxon>Sphingomonadales</taxon>
        <taxon>Sphingomonadaceae</taxon>
        <taxon>Sphingopyxis</taxon>
    </lineage>
</organism>
<gene>
    <name evidence="2" type="ORF">CDQ92_16975</name>
</gene>
<evidence type="ECO:0000313" key="3">
    <source>
        <dbReference type="Proteomes" id="UP000197361"/>
    </source>
</evidence>
<dbReference type="AlphaFoldDB" id="A0A246JPL8"/>
<dbReference type="Proteomes" id="UP000197361">
    <property type="component" value="Unassembled WGS sequence"/>
</dbReference>
<sequence>MAFGHRGGNETRSDATKGNRVKRVFLAVSGLLLGAGTAQAATCEDSFVKKGNPLTGLRFVATTTVPNMSKKSAIGQLNGIIASKGYAILAVEPDGGAMLVEPPPTGKSRPFPIEIAADGAGTVRMEAKLRAGMGIPDAAAKAEMCGILTQLKGGKAGDALAAKGLGATSAPGAPVRMSVLRFSQDITGQADKNNAAVQKRYEGRQFTLYGPVSYVGLVGDSYRVEWKLLANVLTDIIPGRASAGLSVNCVLAKGQGAYALQLKPNKHVELTGTFDQLDYGLSSVWLKDCRPVK</sequence>
<dbReference type="EMBL" id="NISK01000004">
    <property type="protein sequence ID" value="OWQ94752.1"/>
    <property type="molecule type" value="Genomic_DNA"/>
</dbReference>
<protein>
    <submittedName>
        <fullName evidence="2">Uncharacterized protein</fullName>
    </submittedName>
</protein>
<accession>A0A246JPL8</accession>
<comment type="caution">
    <text evidence="2">The sequence shown here is derived from an EMBL/GenBank/DDBJ whole genome shotgun (WGS) entry which is preliminary data.</text>
</comment>
<proteinExistence type="predicted"/>
<feature type="signal peptide" evidence="1">
    <location>
        <begin position="1"/>
        <end position="40"/>
    </location>
</feature>
<feature type="chain" id="PRO_5012851684" evidence="1">
    <location>
        <begin position="41"/>
        <end position="293"/>
    </location>
</feature>
<reference evidence="2 3" key="1">
    <citation type="journal article" date="2010" name="Int. J. Syst. Evol. Microbiol.">
        <title>Sphingopyxis bauzanensis sp. nov., a psychrophilic bacterium isolated from soil.</title>
        <authorList>
            <person name="Zhang D.C."/>
            <person name="Liu H.C."/>
            <person name="Xin Y.H."/>
            <person name="Zhou Y.G."/>
            <person name="Schinner F."/>
            <person name="Margesin R."/>
        </authorList>
    </citation>
    <scope>NUCLEOTIDE SEQUENCE [LARGE SCALE GENOMIC DNA]</scope>
    <source>
        <strain evidence="2 3">DSM 22271</strain>
    </source>
</reference>
<evidence type="ECO:0000256" key="1">
    <source>
        <dbReference type="SAM" id="SignalP"/>
    </source>
</evidence>